<feature type="compositionally biased region" description="Basic and acidic residues" evidence="1">
    <location>
        <begin position="60"/>
        <end position="74"/>
    </location>
</feature>
<dbReference type="EMBL" id="JPOX01000002">
    <property type="protein sequence ID" value="KFX52597.1"/>
    <property type="molecule type" value="Genomic_DNA"/>
</dbReference>
<comment type="caution">
    <text evidence="2">The sequence shown here is derived from an EMBL/GenBank/DDBJ whole genome shotgun (WGS) entry which is preliminary data.</text>
</comment>
<feature type="region of interest" description="Disordered" evidence="1">
    <location>
        <begin position="117"/>
        <end position="137"/>
    </location>
</feature>
<feature type="compositionally biased region" description="Polar residues" evidence="1">
    <location>
        <begin position="464"/>
        <end position="476"/>
    </location>
</feature>
<name>A0A093VJ70_TALMA</name>
<feature type="region of interest" description="Disordered" evidence="1">
    <location>
        <begin position="190"/>
        <end position="266"/>
    </location>
</feature>
<dbReference type="AlphaFoldDB" id="A0A093VJ70"/>
<organism evidence="2">
    <name type="scientific">Talaromyces marneffei PM1</name>
    <dbReference type="NCBI Taxonomy" id="1077442"/>
    <lineage>
        <taxon>Eukaryota</taxon>
        <taxon>Fungi</taxon>
        <taxon>Dikarya</taxon>
        <taxon>Ascomycota</taxon>
        <taxon>Pezizomycotina</taxon>
        <taxon>Eurotiomycetes</taxon>
        <taxon>Eurotiomycetidae</taxon>
        <taxon>Eurotiales</taxon>
        <taxon>Trichocomaceae</taxon>
        <taxon>Talaromyces</taxon>
        <taxon>Talaromyces sect. Talaromyces</taxon>
    </lineage>
</organism>
<feature type="compositionally biased region" description="Polar residues" evidence="1">
    <location>
        <begin position="334"/>
        <end position="344"/>
    </location>
</feature>
<evidence type="ECO:0000313" key="2">
    <source>
        <dbReference type="EMBL" id="KFX52597.1"/>
    </source>
</evidence>
<dbReference type="GO" id="GO:0008233">
    <property type="term" value="F:peptidase activity"/>
    <property type="evidence" value="ECO:0007669"/>
    <property type="project" value="UniProtKB-KW"/>
</dbReference>
<proteinExistence type="predicted"/>
<feature type="compositionally biased region" description="Polar residues" evidence="1">
    <location>
        <begin position="242"/>
        <end position="253"/>
    </location>
</feature>
<feature type="compositionally biased region" description="Low complexity" evidence="1">
    <location>
        <begin position="314"/>
        <end position="324"/>
    </location>
</feature>
<dbReference type="HOGENOM" id="CLU_026929_0_1_1"/>
<evidence type="ECO:0000256" key="1">
    <source>
        <dbReference type="SAM" id="MobiDB-lite"/>
    </source>
</evidence>
<feature type="region of interest" description="Disordered" evidence="1">
    <location>
        <begin position="45"/>
        <end position="85"/>
    </location>
</feature>
<dbReference type="GO" id="GO:0006508">
    <property type="term" value="P:proteolysis"/>
    <property type="evidence" value="ECO:0007669"/>
    <property type="project" value="UniProtKB-KW"/>
</dbReference>
<sequence>MAILHSCSSLIALLMDSGFPLLSYPLFYHMPRSMSDICSRLSSPWTSVSASSAPPTPSPKSRDPEMDNHPRRELPPPAAMTRPAESAMPAIASQGQLPTLDPAYYSEDSMRQWLRTKAEEDRRRQEEERTRQESLKLEQRRIEQSMLRDAFQAGVPPQMVPLIFVGIGGGNLNLSPDVTQQIDSSIQQVQSWQQQNRVHTSQQQSVPTQIPSRIPPPGSEPSQPLPPDIRRDNNRAIPPNPYASQPAPSRTTSPPQPVPASPTQTQLYRGSLQSARLHSFGDPQPHQSSMPRLNTSEIQFSHSSHIISTAQPQPGAGSAYAPVPASVPPPATSKPETQSTQSPSIYFHHWVPPSQSQPSTPSTRGRQESSSRSQGQGETHTSPGRKRKAAGSHPPPPPPASQQEQPSPAFSHASHRRGSSTRMGGSASHFRRQSDLSHGSRQEHSESDSDNFSRFRPGRESILNPIQPSSRRTSSDAPPGQPPGR</sequence>
<dbReference type="eggNOG" id="ENOG502QSBU">
    <property type="taxonomic scope" value="Eukaryota"/>
</dbReference>
<accession>A0A093VJ70</accession>
<feature type="compositionally biased region" description="Low complexity" evidence="1">
    <location>
        <begin position="352"/>
        <end position="379"/>
    </location>
</feature>
<feature type="region of interest" description="Disordered" evidence="1">
    <location>
        <begin position="308"/>
        <end position="485"/>
    </location>
</feature>
<protein>
    <submittedName>
        <fullName evidence="2">Immunoglobulin A1 protease autotransporter</fullName>
    </submittedName>
</protein>
<reference evidence="2" key="1">
    <citation type="journal article" date="2014" name="PLoS Genet.">
        <title>Signature Gene Expression Reveals Novel Clues to the Molecular Mechanisms of Dimorphic Transition in Penicillium marneffei.</title>
        <authorList>
            <person name="Yang E."/>
            <person name="Wang G."/>
            <person name="Cai J."/>
            <person name="Woo P.C."/>
            <person name="Lau S.K."/>
            <person name="Yuen K.-Y."/>
            <person name="Chow W.-N."/>
            <person name="Lin X."/>
        </authorList>
    </citation>
    <scope>NUCLEOTIDE SEQUENCE [LARGE SCALE GENOMIC DNA]</scope>
    <source>
        <strain evidence="2">PM1</strain>
    </source>
</reference>
<feature type="compositionally biased region" description="Pro residues" evidence="1">
    <location>
        <begin position="213"/>
        <end position="227"/>
    </location>
</feature>
<feature type="compositionally biased region" description="Basic and acidic residues" evidence="1">
    <location>
        <begin position="432"/>
        <end position="459"/>
    </location>
</feature>
<gene>
    <name evidence="2" type="ORF">GQ26_0020470</name>
</gene>
<keyword evidence="2" id="KW-0645">Protease</keyword>
<keyword evidence="2" id="KW-0378">Hydrolase</keyword>
<feature type="compositionally biased region" description="Polar residues" evidence="1">
    <location>
        <begin position="196"/>
        <end position="211"/>
    </location>
</feature>